<dbReference type="RefSeq" id="WP_190825142.1">
    <property type="nucleotide sequence ID" value="NZ_CAWPPI010000009.1"/>
</dbReference>
<protein>
    <submittedName>
        <fullName evidence="1">Uncharacterized protein</fullName>
    </submittedName>
</protein>
<proteinExistence type="predicted"/>
<dbReference type="Proteomes" id="UP000629098">
    <property type="component" value="Unassembled WGS sequence"/>
</dbReference>
<sequence length="111" mass="12120">MPEDYGISINPQGDVIGIAVGDYNIQEGVFTKTSGDVANVVNEVPQSQPVDVPNTETLLTETQKRFEENDELSPEEKSLAQQHLKALESISEGTTKQVMEATSQEFLPNLA</sequence>
<evidence type="ECO:0000313" key="2">
    <source>
        <dbReference type="Proteomes" id="UP000629098"/>
    </source>
</evidence>
<comment type="caution">
    <text evidence="1">The sequence shown here is derived from an EMBL/GenBank/DDBJ whole genome shotgun (WGS) entry which is preliminary data.</text>
</comment>
<organism evidence="1 2">
    <name type="scientific">Iningainema tapete BLCC-T55</name>
    <dbReference type="NCBI Taxonomy" id="2748662"/>
    <lineage>
        <taxon>Bacteria</taxon>
        <taxon>Bacillati</taxon>
        <taxon>Cyanobacteriota</taxon>
        <taxon>Cyanophyceae</taxon>
        <taxon>Nostocales</taxon>
        <taxon>Scytonemataceae</taxon>
        <taxon>Iningainema tapete</taxon>
    </lineage>
</organism>
<accession>A0A8J6XII5</accession>
<reference evidence="1" key="1">
    <citation type="submission" date="2020-09" db="EMBL/GenBank/DDBJ databases">
        <title>Iningainema tapete sp. nov. (Scytonemataceae, Cyanobacteria) from greenhouses in central Florida (USA) produces two types of nodularin with biosynthetic potential for microcystin-LR and anabaenopeptins.</title>
        <authorList>
            <person name="Berthold D.E."/>
            <person name="Lefler F.W."/>
            <person name="Huang I.-S."/>
            <person name="Abdulla H."/>
            <person name="Zimba P.V."/>
            <person name="Laughinghouse H.D. IV."/>
        </authorList>
    </citation>
    <scope>NUCLEOTIDE SEQUENCE</scope>
    <source>
        <strain evidence="1">BLCCT55</strain>
    </source>
</reference>
<dbReference type="AlphaFoldDB" id="A0A8J6XII5"/>
<evidence type="ECO:0000313" key="1">
    <source>
        <dbReference type="EMBL" id="MBD2770857.1"/>
    </source>
</evidence>
<name>A0A8J6XII5_9CYAN</name>
<keyword evidence="2" id="KW-1185">Reference proteome</keyword>
<gene>
    <name evidence="1" type="ORF">ICL16_01635</name>
</gene>
<dbReference type="EMBL" id="JACXAE010000009">
    <property type="protein sequence ID" value="MBD2770857.1"/>
    <property type="molecule type" value="Genomic_DNA"/>
</dbReference>